<dbReference type="EMBL" id="QFYS01000006">
    <property type="protein sequence ID" value="RAK64214.1"/>
    <property type="molecule type" value="Genomic_DNA"/>
</dbReference>
<feature type="transmembrane region" description="Helical" evidence="5">
    <location>
        <begin position="64"/>
        <end position="85"/>
    </location>
</feature>
<dbReference type="RefSeq" id="WP_111276601.1">
    <property type="nucleotide sequence ID" value="NZ_QFYS01000006.1"/>
</dbReference>
<dbReference type="InterPro" id="IPR003660">
    <property type="entry name" value="HAMP_dom"/>
</dbReference>
<comment type="subcellular location">
    <subcellularLocation>
        <location evidence="1">Membrane</location>
    </subcellularLocation>
</comment>
<proteinExistence type="inferred from homology"/>
<dbReference type="SUPFAM" id="SSF58104">
    <property type="entry name" value="Methyl-accepting chemotaxis protein (MCP) signaling domain"/>
    <property type="match status" value="1"/>
</dbReference>
<evidence type="ECO:0000256" key="1">
    <source>
        <dbReference type="ARBA" id="ARBA00004370"/>
    </source>
</evidence>
<keyword evidence="2" id="KW-0145">Chemotaxis</keyword>
<dbReference type="GO" id="GO:0016020">
    <property type="term" value="C:membrane"/>
    <property type="evidence" value="ECO:0007669"/>
    <property type="project" value="UniProtKB-SubCell"/>
</dbReference>
<dbReference type="CDD" id="cd11386">
    <property type="entry name" value="MCP_signal"/>
    <property type="match status" value="1"/>
</dbReference>
<evidence type="ECO:0000256" key="3">
    <source>
        <dbReference type="ARBA" id="ARBA00029447"/>
    </source>
</evidence>
<feature type="transmembrane region" description="Helical" evidence="5">
    <location>
        <begin position="115"/>
        <end position="136"/>
    </location>
</feature>
<accession>A0A328BED2</accession>
<dbReference type="GO" id="GO:0006935">
    <property type="term" value="P:chemotaxis"/>
    <property type="evidence" value="ECO:0007669"/>
    <property type="project" value="UniProtKB-KW"/>
</dbReference>
<keyword evidence="9" id="KW-1185">Reference proteome</keyword>
<keyword evidence="5" id="KW-0472">Membrane</keyword>
<keyword evidence="5" id="KW-1133">Transmembrane helix</keyword>
<sequence length="531" mass="55221">MFQTIAEQRSFANRIVIGGIWLLVPIIALAAMLVHGNWLPLTIAAAGIAGGATAAWRLLSESPVVRITAGVAQMAQISLLVGGFSGHPWQIDMHMAYFAGLAVLIVYCDWRVIAAATLIVAVHHLLLSFVLPAAVFPGGGDIARVLVHAVILLVEAGVLIWVGHNLYAMFERSGLMLKQASEARDRAESAMADAEAARAGEAKAAADRERVRRASEQEAELVVGALADGLGKLARGDTTHRISAAFPDHYGQLKTDFNAAADQLQSTLRSIVEVNGRVRGSVSEIAGASNHLSQRTEQQAATLEETAAALDEITATVKRTAAGARDAGQVVGAARDHAEQSGEVVQAAVDAMNGIEESSKQISQIIGVIDEIAFQTNLLALNAGVEAARAGDAGKGFAVVASEVRALAQRSAEAAKEIKALITTSTSQVGEGVALVGRTGEALARIVAEVGQVNTAIAEIVSSTAEQATSLQEVNSAMNGLDSMTQQNAAMVEEATAATQALAAEAERLTQLMARFQIAGGGTVSPAKRAA</sequence>
<dbReference type="PANTHER" id="PTHR43531:SF11">
    <property type="entry name" value="METHYL-ACCEPTING CHEMOTAXIS PROTEIN 3"/>
    <property type="match status" value="1"/>
</dbReference>
<evidence type="ECO:0000259" key="7">
    <source>
        <dbReference type="PROSITE" id="PS50885"/>
    </source>
</evidence>
<gene>
    <name evidence="8" type="ORF">DJ019_13615</name>
</gene>
<dbReference type="FunFam" id="1.10.287.950:FF:000001">
    <property type="entry name" value="Methyl-accepting chemotaxis sensory transducer"/>
    <property type="match status" value="1"/>
</dbReference>
<comment type="similarity">
    <text evidence="3">Belongs to the methyl-accepting chemotaxis (MCP) protein family.</text>
</comment>
<dbReference type="Proteomes" id="UP000249524">
    <property type="component" value="Unassembled WGS sequence"/>
</dbReference>
<evidence type="ECO:0000313" key="9">
    <source>
        <dbReference type="Proteomes" id="UP000249524"/>
    </source>
</evidence>
<dbReference type="PANTHER" id="PTHR43531">
    <property type="entry name" value="PROTEIN ICFG"/>
    <property type="match status" value="1"/>
</dbReference>
<reference evidence="8 9" key="1">
    <citation type="submission" date="2018-05" db="EMBL/GenBank/DDBJ databases">
        <authorList>
            <person name="Lanie J.A."/>
            <person name="Ng W.-L."/>
            <person name="Kazmierczak K.M."/>
            <person name="Andrzejewski T.M."/>
            <person name="Davidsen T.M."/>
            <person name="Wayne K.J."/>
            <person name="Tettelin H."/>
            <person name="Glass J.I."/>
            <person name="Rusch D."/>
            <person name="Podicherti R."/>
            <person name="Tsui H.-C.T."/>
            <person name="Winkler M.E."/>
        </authorList>
    </citation>
    <scope>NUCLEOTIDE SEQUENCE [LARGE SCALE GENOMIC DNA]</scope>
    <source>
        <strain evidence="8 9">BUT-10</strain>
    </source>
</reference>
<evidence type="ECO:0000256" key="2">
    <source>
        <dbReference type="ARBA" id="ARBA00022500"/>
    </source>
</evidence>
<evidence type="ECO:0000313" key="8">
    <source>
        <dbReference type="EMBL" id="RAK64214.1"/>
    </source>
</evidence>
<dbReference type="PROSITE" id="PS50885">
    <property type="entry name" value="HAMP"/>
    <property type="match status" value="1"/>
</dbReference>
<dbReference type="SMART" id="SM00283">
    <property type="entry name" value="MA"/>
    <property type="match status" value="1"/>
</dbReference>
<name>A0A328BED2_9CAUL</name>
<dbReference type="InterPro" id="IPR051310">
    <property type="entry name" value="MCP_chemotaxis"/>
</dbReference>
<evidence type="ECO:0000256" key="4">
    <source>
        <dbReference type="PROSITE-ProRule" id="PRU00284"/>
    </source>
</evidence>
<organism evidence="8 9">
    <name type="scientific">Phenylobacterium kunshanense</name>
    <dbReference type="NCBI Taxonomy" id="1445034"/>
    <lineage>
        <taxon>Bacteria</taxon>
        <taxon>Pseudomonadati</taxon>
        <taxon>Pseudomonadota</taxon>
        <taxon>Alphaproteobacteria</taxon>
        <taxon>Caulobacterales</taxon>
        <taxon>Caulobacteraceae</taxon>
        <taxon>Phenylobacterium</taxon>
    </lineage>
</organism>
<dbReference type="GO" id="GO:0007165">
    <property type="term" value="P:signal transduction"/>
    <property type="evidence" value="ECO:0007669"/>
    <property type="project" value="UniProtKB-KW"/>
</dbReference>
<feature type="domain" description="Methyl-accepting transducer" evidence="6">
    <location>
        <begin position="274"/>
        <end position="503"/>
    </location>
</feature>
<dbReference type="InterPro" id="IPR004089">
    <property type="entry name" value="MCPsignal_dom"/>
</dbReference>
<dbReference type="Pfam" id="PF00015">
    <property type="entry name" value="MCPsignal"/>
    <property type="match status" value="1"/>
</dbReference>
<feature type="domain" description="HAMP" evidence="7">
    <location>
        <begin position="223"/>
        <end position="269"/>
    </location>
</feature>
<keyword evidence="4" id="KW-0807">Transducer</keyword>
<keyword evidence="5" id="KW-0812">Transmembrane</keyword>
<dbReference type="AlphaFoldDB" id="A0A328BED2"/>
<protein>
    <submittedName>
        <fullName evidence="8">Methyl-accepting chemotaxis protein</fullName>
    </submittedName>
</protein>
<evidence type="ECO:0000259" key="6">
    <source>
        <dbReference type="PROSITE" id="PS50111"/>
    </source>
</evidence>
<dbReference type="Gene3D" id="1.10.287.950">
    <property type="entry name" value="Methyl-accepting chemotaxis protein"/>
    <property type="match status" value="1"/>
</dbReference>
<comment type="caution">
    <text evidence="8">The sequence shown here is derived from an EMBL/GenBank/DDBJ whole genome shotgun (WGS) entry which is preliminary data.</text>
</comment>
<dbReference type="OrthoDB" id="354287at2"/>
<dbReference type="PROSITE" id="PS50111">
    <property type="entry name" value="CHEMOTAXIS_TRANSDUC_2"/>
    <property type="match status" value="1"/>
</dbReference>
<feature type="transmembrane region" description="Helical" evidence="5">
    <location>
        <begin position="142"/>
        <end position="162"/>
    </location>
</feature>
<feature type="transmembrane region" description="Helical" evidence="5">
    <location>
        <begin position="38"/>
        <end position="59"/>
    </location>
</feature>
<evidence type="ECO:0000256" key="5">
    <source>
        <dbReference type="SAM" id="Phobius"/>
    </source>
</evidence>
<feature type="transmembrane region" description="Helical" evidence="5">
    <location>
        <begin position="12"/>
        <end position="32"/>
    </location>
</feature>